<keyword evidence="2" id="KW-1185">Reference proteome</keyword>
<comment type="caution">
    <text evidence="1">The sequence shown here is derived from an EMBL/GenBank/DDBJ whole genome shotgun (WGS) entry which is preliminary data.</text>
</comment>
<evidence type="ECO:0000313" key="1">
    <source>
        <dbReference type="EMBL" id="GBG13988.1"/>
    </source>
</evidence>
<proteinExistence type="predicted"/>
<dbReference type="Proteomes" id="UP000245081">
    <property type="component" value="Unassembled WGS sequence"/>
</dbReference>
<reference evidence="1 2" key="1">
    <citation type="journal article" date="2018" name="Environ. Microbiol.">
        <title>Isolation and genomic characterization of Novimethylophilus kurashikiensis gen. nov. sp. nov., a new lanthanide-dependent methylotrophic species of Methylophilaceae.</title>
        <authorList>
            <person name="Lv H."/>
            <person name="Sahin N."/>
            <person name="Tani A."/>
        </authorList>
    </citation>
    <scope>NUCLEOTIDE SEQUENCE [LARGE SCALE GENOMIC DNA]</scope>
    <source>
        <strain evidence="1 2">La2-4</strain>
    </source>
</reference>
<sequence>MHRDMLIRDY</sequence>
<organism evidence="1 2">
    <name type="scientific">Novimethylophilus kurashikiensis</name>
    <dbReference type="NCBI Taxonomy" id="1825523"/>
    <lineage>
        <taxon>Bacteria</taxon>
        <taxon>Pseudomonadati</taxon>
        <taxon>Pseudomonadota</taxon>
        <taxon>Betaproteobacteria</taxon>
        <taxon>Nitrosomonadales</taxon>
        <taxon>Methylophilaceae</taxon>
        <taxon>Novimethylophilus</taxon>
    </lineage>
</organism>
<gene>
    <name evidence="1" type="ORF">NMK_1542</name>
</gene>
<dbReference type="EMBL" id="BDOQ01000005">
    <property type="protein sequence ID" value="GBG13988.1"/>
    <property type="molecule type" value="Genomic_DNA"/>
</dbReference>
<protein>
    <submittedName>
        <fullName evidence="1">Cytochrome D ubiquinol oxidase subunit I</fullName>
    </submittedName>
</protein>
<evidence type="ECO:0000313" key="2">
    <source>
        <dbReference type="Proteomes" id="UP000245081"/>
    </source>
</evidence>
<accession>A0A2R5F8W8</accession>
<name>A0A2R5F8W8_9PROT</name>